<dbReference type="PANTHER" id="PTHR30055">
    <property type="entry name" value="HTH-TYPE TRANSCRIPTIONAL REGULATOR RUTR"/>
    <property type="match status" value="1"/>
</dbReference>
<comment type="caution">
    <text evidence="6">The sequence shown here is derived from an EMBL/GenBank/DDBJ whole genome shotgun (WGS) entry which is preliminary data.</text>
</comment>
<keyword evidence="7" id="KW-1185">Reference proteome</keyword>
<dbReference type="Pfam" id="PF21351">
    <property type="entry name" value="TetR_C_41"/>
    <property type="match status" value="1"/>
</dbReference>
<evidence type="ECO:0000313" key="7">
    <source>
        <dbReference type="Proteomes" id="UP000320160"/>
    </source>
</evidence>
<dbReference type="OrthoDB" id="9816296at2"/>
<dbReference type="PANTHER" id="PTHR30055:SF234">
    <property type="entry name" value="HTH-TYPE TRANSCRIPTIONAL REGULATOR BETI"/>
    <property type="match status" value="1"/>
</dbReference>
<feature type="domain" description="HTH tetR-type" evidence="5">
    <location>
        <begin position="22"/>
        <end position="82"/>
    </location>
</feature>
<dbReference type="Gene3D" id="1.10.357.10">
    <property type="entry name" value="Tetracycline Repressor, domain 2"/>
    <property type="match status" value="1"/>
</dbReference>
<dbReference type="InterPro" id="IPR001647">
    <property type="entry name" value="HTH_TetR"/>
</dbReference>
<dbReference type="AlphaFoldDB" id="A0A553WCN9"/>
<dbReference type="Pfam" id="PF00440">
    <property type="entry name" value="TetR_N"/>
    <property type="match status" value="1"/>
</dbReference>
<dbReference type="InterPro" id="IPR009057">
    <property type="entry name" value="Homeodomain-like_sf"/>
</dbReference>
<reference evidence="6 7" key="1">
    <citation type="submission" date="2019-07" db="EMBL/GenBank/DDBJ databases">
        <authorList>
            <person name="Park M."/>
        </authorList>
    </citation>
    <scope>NUCLEOTIDE SEQUENCE [LARGE SCALE GENOMIC DNA]</scope>
    <source>
        <strain evidence="6 7">KCTC32445</strain>
    </source>
</reference>
<keyword evidence="1" id="KW-0805">Transcription regulation</keyword>
<evidence type="ECO:0000256" key="2">
    <source>
        <dbReference type="ARBA" id="ARBA00023125"/>
    </source>
</evidence>
<dbReference type="PROSITE" id="PS01081">
    <property type="entry name" value="HTH_TETR_1"/>
    <property type="match status" value="1"/>
</dbReference>
<evidence type="ECO:0000313" key="6">
    <source>
        <dbReference type="EMBL" id="TSB02412.1"/>
    </source>
</evidence>
<dbReference type="Proteomes" id="UP000320160">
    <property type="component" value="Unassembled WGS sequence"/>
</dbReference>
<evidence type="ECO:0000256" key="4">
    <source>
        <dbReference type="PROSITE-ProRule" id="PRU00335"/>
    </source>
</evidence>
<keyword evidence="3" id="KW-0804">Transcription</keyword>
<evidence type="ECO:0000256" key="3">
    <source>
        <dbReference type="ARBA" id="ARBA00023163"/>
    </source>
</evidence>
<feature type="DNA-binding region" description="H-T-H motif" evidence="4">
    <location>
        <begin position="45"/>
        <end position="64"/>
    </location>
</feature>
<proteinExistence type="predicted"/>
<dbReference type="InterPro" id="IPR050109">
    <property type="entry name" value="HTH-type_TetR-like_transc_reg"/>
</dbReference>
<name>A0A553WCN9_9SPHN</name>
<gene>
    <name evidence="6" type="ORF">FOM92_15080</name>
</gene>
<dbReference type="GO" id="GO:0003700">
    <property type="term" value="F:DNA-binding transcription factor activity"/>
    <property type="evidence" value="ECO:0007669"/>
    <property type="project" value="TreeGrafter"/>
</dbReference>
<organism evidence="6 7">
    <name type="scientific">Sphingorhabdus contaminans</name>
    <dbReference type="NCBI Taxonomy" id="1343899"/>
    <lineage>
        <taxon>Bacteria</taxon>
        <taxon>Pseudomonadati</taxon>
        <taxon>Pseudomonadota</taxon>
        <taxon>Alphaproteobacteria</taxon>
        <taxon>Sphingomonadales</taxon>
        <taxon>Sphingomonadaceae</taxon>
        <taxon>Sphingorhabdus</taxon>
    </lineage>
</organism>
<dbReference type="EMBL" id="VKKU01000002">
    <property type="protein sequence ID" value="TSB02412.1"/>
    <property type="molecule type" value="Genomic_DNA"/>
</dbReference>
<dbReference type="PRINTS" id="PR00455">
    <property type="entry name" value="HTHTETR"/>
</dbReference>
<evidence type="ECO:0000256" key="1">
    <source>
        <dbReference type="ARBA" id="ARBA00023015"/>
    </source>
</evidence>
<dbReference type="InterPro" id="IPR023772">
    <property type="entry name" value="DNA-bd_HTH_TetR-type_CS"/>
</dbReference>
<evidence type="ECO:0000259" key="5">
    <source>
        <dbReference type="PROSITE" id="PS50977"/>
    </source>
</evidence>
<sequence length="213" mass="23225">MNIVLLWSKRRLAMKRSAADAAITRGDIIRTARKLFSEKGFAQSTTSEIARGAGVTEGAFFHHFKGKRDLFAEVVRQLQREFDGAVSEAASKVPSGIFRFLTGARASLQLSQRPEYLRIVLIDAPGILGQMQWKEIDTGIALEAIEPALRLLAGSKSVQKSRLRVTALAILGLLNESCFALAGNDSNVAEDDVIETIEAILNQWIATNQGAKA</sequence>
<dbReference type="PROSITE" id="PS50977">
    <property type="entry name" value="HTH_TETR_2"/>
    <property type="match status" value="1"/>
</dbReference>
<protein>
    <submittedName>
        <fullName evidence="6">TetR/AcrR family transcriptional regulator</fullName>
    </submittedName>
</protein>
<dbReference type="GO" id="GO:0000976">
    <property type="term" value="F:transcription cis-regulatory region binding"/>
    <property type="evidence" value="ECO:0007669"/>
    <property type="project" value="TreeGrafter"/>
</dbReference>
<keyword evidence="2 4" id="KW-0238">DNA-binding</keyword>
<dbReference type="SUPFAM" id="SSF46689">
    <property type="entry name" value="Homeodomain-like"/>
    <property type="match status" value="1"/>
</dbReference>
<dbReference type="InterPro" id="IPR049484">
    <property type="entry name" value="Rv0078-like_C"/>
</dbReference>
<accession>A0A553WCN9</accession>